<dbReference type="EMBL" id="GBXM01099688">
    <property type="protein sequence ID" value="JAH08889.1"/>
    <property type="molecule type" value="Transcribed_RNA"/>
</dbReference>
<name>A0A0E9PWM3_ANGAN</name>
<reference evidence="1" key="2">
    <citation type="journal article" date="2015" name="Fish Shellfish Immunol.">
        <title>Early steps in the European eel (Anguilla anguilla)-Vibrio vulnificus interaction in the gills: Role of the RtxA13 toxin.</title>
        <authorList>
            <person name="Callol A."/>
            <person name="Pajuelo D."/>
            <person name="Ebbesson L."/>
            <person name="Teles M."/>
            <person name="MacKenzie S."/>
            <person name="Amaro C."/>
        </authorList>
    </citation>
    <scope>NUCLEOTIDE SEQUENCE</scope>
</reference>
<protein>
    <submittedName>
        <fullName evidence="1">Uncharacterized protein</fullName>
    </submittedName>
</protein>
<organism evidence="1">
    <name type="scientific">Anguilla anguilla</name>
    <name type="common">European freshwater eel</name>
    <name type="synonym">Muraena anguilla</name>
    <dbReference type="NCBI Taxonomy" id="7936"/>
    <lineage>
        <taxon>Eukaryota</taxon>
        <taxon>Metazoa</taxon>
        <taxon>Chordata</taxon>
        <taxon>Craniata</taxon>
        <taxon>Vertebrata</taxon>
        <taxon>Euteleostomi</taxon>
        <taxon>Actinopterygii</taxon>
        <taxon>Neopterygii</taxon>
        <taxon>Teleostei</taxon>
        <taxon>Anguilliformes</taxon>
        <taxon>Anguillidae</taxon>
        <taxon>Anguilla</taxon>
    </lineage>
</organism>
<accession>A0A0E9PWM3</accession>
<dbReference type="AlphaFoldDB" id="A0A0E9PWM3"/>
<sequence length="21" mass="2323">MSQCARVPTEAAIPRLALYCE</sequence>
<proteinExistence type="predicted"/>
<evidence type="ECO:0000313" key="1">
    <source>
        <dbReference type="EMBL" id="JAH08889.1"/>
    </source>
</evidence>
<reference evidence="1" key="1">
    <citation type="submission" date="2014-11" db="EMBL/GenBank/DDBJ databases">
        <authorList>
            <person name="Amaro Gonzalez C."/>
        </authorList>
    </citation>
    <scope>NUCLEOTIDE SEQUENCE</scope>
</reference>